<dbReference type="AlphaFoldDB" id="A0A4S8KJG3"/>
<name>A0A4S8KJG3_DENBC</name>
<keyword evidence="2" id="KW-1185">Reference proteome</keyword>
<dbReference type="Proteomes" id="UP000297245">
    <property type="component" value="Unassembled WGS sequence"/>
</dbReference>
<organism evidence="1 2">
    <name type="scientific">Dendrothele bispora (strain CBS 962.96)</name>
    <dbReference type="NCBI Taxonomy" id="1314807"/>
    <lineage>
        <taxon>Eukaryota</taxon>
        <taxon>Fungi</taxon>
        <taxon>Dikarya</taxon>
        <taxon>Basidiomycota</taxon>
        <taxon>Agaricomycotina</taxon>
        <taxon>Agaricomycetes</taxon>
        <taxon>Agaricomycetidae</taxon>
        <taxon>Agaricales</taxon>
        <taxon>Agaricales incertae sedis</taxon>
        <taxon>Dendrothele</taxon>
    </lineage>
</organism>
<sequence length="204" mass="22696">MSSIESQALILRSKFNPATVLQDAFQADAIIHTFLQASLGDSFSTRPLPSTEVKRIENEDGTVEFMLNPEYAEKLWKKVGIILSVLSVAISYGPYPAPINIPAIHRDVPFLTDFADVKTITIENFPANPLIGFRVGSVQALEEILETLNFALLQYARWIYFRVKNLTLQGRDISGAVGSILFMDQKVIDDLSSTYDPKVPGFVN</sequence>
<protein>
    <submittedName>
        <fullName evidence="1">Uncharacterized protein</fullName>
    </submittedName>
</protein>
<gene>
    <name evidence="1" type="ORF">K435DRAFT_814147</name>
</gene>
<proteinExistence type="predicted"/>
<evidence type="ECO:0000313" key="1">
    <source>
        <dbReference type="EMBL" id="THU75642.1"/>
    </source>
</evidence>
<accession>A0A4S8KJG3</accession>
<dbReference type="EMBL" id="ML181755">
    <property type="protein sequence ID" value="THU75642.1"/>
    <property type="molecule type" value="Genomic_DNA"/>
</dbReference>
<evidence type="ECO:0000313" key="2">
    <source>
        <dbReference type="Proteomes" id="UP000297245"/>
    </source>
</evidence>
<reference evidence="1 2" key="1">
    <citation type="journal article" date="2019" name="Nat. Ecol. Evol.">
        <title>Megaphylogeny resolves global patterns of mushroom evolution.</title>
        <authorList>
            <person name="Varga T."/>
            <person name="Krizsan K."/>
            <person name="Foldi C."/>
            <person name="Dima B."/>
            <person name="Sanchez-Garcia M."/>
            <person name="Sanchez-Ramirez S."/>
            <person name="Szollosi G.J."/>
            <person name="Szarkandi J.G."/>
            <person name="Papp V."/>
            <person name="Albert L."/>
            <person name="Andreopoulos W."/>
            <person name="Angelini C."/>
            <person name="Antonin V."/>
            <person name="Barry K.W."/>
            <person name="Bougher N.L."/>
            <person name="Buchanan P."/>
            <person name="Buyck B."/>
            <person name="Bense V."/>
            <person name="Catcheside P."/>
            <person name="Chovatia M."/>
            <person name="Cooper J."/>
            <person name="Damon W."/>
            <person name="Desjardin D."/>
            <person name="Finy P."/>
            <person name="Geml J."/>
            <person name="Haridas S."/>
            <person name="Hughes K."/>
            <person name="Justo A."/>
            <person name="Karasinski D."/>
            <person name="Kautmanova I."/>
            <person name="Kiss B."/>
            <person name="Kocsube S."/>
            <person name="Kotiranta H."/>
            <person name="LaButti K.M."/>
            <person name="Lechner B.E."/>
            <person name="Liimatainen K."/>
            <person name="Lipzen A."/>
            <person name="Lukacs Z."/>
            <person name="Mihaltcheva S."/>
            <person name="Morgado L.N."/>
            <person name="Niskanen T."/>
            <person name="Noordeloos M.E."/>
            <person name="Ohm R.A."/>
            <person name="Ortiz-Santana B."/>
            <person name="Ovrebo C."/>
            <person name="Racz N."/>
            <person name="Riley R."/>
            <person name="Savchenko A."/>
            <person name="Shiryaev A."/>
            <person name="Soop K."/>
            <person name="Spirin V."/>
            <person name="Szebenyi C."/>
            <person name="Tomsovsky M."/>
            <person name="Tulloss R.E."/>
            <person name="Uehling J."/>
            <person name="Grigoriev I.V."/>
            <person name="Vagvolgyi C."/>
            <person name="Papp T."/>
            <person name="Martin F.M."/>
            <person name="Miettinen O."/>
            <person name="Hibbett D.S."/>
            <person name="Nagy L.G."/>
        </authorList>
    </citation>
    <scope>NUCLEOTIDE SEQUENCE [LARGE SCALE GENOMIC DNA]</scope>
    <source>
        <strain evidence="1 2">CBS 962.96</strain>
    </source>
</reference>